<accession>A0A1M4WCK7</accession>
<keyword evidence="2" id="KW-1185">Reference proteome</keyword>
<dbReference type="InterPro" id="IPR005564">
    <property type="entry name" value="Major_capsid_GpE"/>
</dbReference>
<dbReference type="STRING" id="366533.SAMN05444339_10269"/>
<dbReference type="Pfam" id="PF03864">
    <property type="entry name" value="Phage_cap_E"/>
    <property type="match status" value="1"/>
</dbReference>
<proteinExistence type="inferred from homology"/>
<dbReference type="AlphaFoldDB" id="A0A1M4WCK7"/>
<dbReference type="RefSeq" id="WP_072856230.1">
    <property type="nucleotide sequence ID" value="NZ_FQUE01000002.1"/>
</dbReference>
<name>A0A1M4WCK7_LOKAT</name>
<dbReference type="Proteomes" id="UP000183987">
    <property type="component" value="Unassembled WGS sequence"/>
</dbReference>
<gene>
    <name evidence="1" type="ORF">SAMN05444339_10269</name>
</gene>
<protein>
    <submittedName>
        <fullName evidence="1">Phage major capsid protein E</fullName>
    </submittedName>
</protein>
<sequence length="353" mass="39586">MPENVYYSTAEMVETIRTVRTPRRFFLDTFFRAEPYLSTKEEIVFDEILEDLPTMAPFVSPVVQAKPQRRSGFNVKTFRPAYLKPKHFLKPGDFIRRGAGEDLLGDLTPQARMDNAMVDTLSTQRRQIEERWEWMAARAIIDGKVIVQGEDYPRVEIDFGRSPDNEIVVTGAGNIWSNSASDIAAMFEDWSVQMLELSGHAGTDVILSPEAWGFFRQNAGVRAEAELRRGVTNTPNLQAQVAMEGVRYAGEWGEFRLWVYAGRFKDQDGNLSRAIAANDIVMVARPSEDDGTGGVHGLRCFGAIQDKSANLMPLDIFPKMWEEEDPSGLQVMSQSAPLFVPGRPNATLKATVI</sequence>
<evidence type="ECO:0000313" key="2">
    <source>
        <dbReference type="Proteomes" id="UP000183987"/>
    </source>
</evidence>
<dbReference type="HAMAP" id="MF_04133">
    <property type="entry name" value="CAPSID_LAMBDA"/>
    <property type="match status" value="1"/>
</dbReference>
<dbReference type="OrthoDB" id="5449178at2"/>
<organism evidence="1 2">
    <name type="scientific">Loktanella atrilutea</name>
    <dbReference type="NCBI Taxonomy" id="366533"/>
    <lineage>
        <taxon>Bacteria</taxon>
        <taxon>Pseudomonadati</taxon>
        <taxon>Pseudomonadota</taxon>
        <taxon>Alphaproteobacteria</taxon>
        <taxon>Rhodobacterales</taxon>
        <taxon>Roseobacteraceae</taxon>
        <taxon>Loktanella</taxon>
    </lineage>
</organism>
<reference evidence="2" key="1">
    <citation type="submission" date="2016-11" db="EMBL/GenBank/DDBJ databases">
        <authorList>
            <person name="Varghese N."/>
            <person name="Submissions S."/>
        </authorList>
    </citation>
    <scope>NUCLEOTIDE SEQUENCE [LARGE SCALE GENOMIC DNA]</scope>
    <source>
        <strain evidence="2">DSM 29326</strain>
    </source>
</reference>
<evidence type="ECO:0000313" key="1">
    <source>
        <dbReference type="EMBL" id="SHE78998.1"/>
    </source>
</evidence>
<dbReference type="Gene3D" id="3.15.30.10">
    <property type="entry name" value="putative capsid protein of prophage domain like"/>
    <property type="match status" value="1"/>
</dbReference>
<dbReference type="EMBL" id="FQUE01000002">
    <property type="protein sequence ID" value="SHE78998.1"/>
    <property type="molecule type" value="Genomic_DNA"/>
</dbReference>
<dbReference type="Gene3D" id="3.30.1930.10">
    <property type="entry name" value="capsid protein of prophage domain"/>
    <property type="match status" value="1"/>
</dbReference>